<proteinExistence type="predicted"/>
<protein>
    <submittedName>
        <fullName evidence="1">Uncharacterized protein</fullName>
    </submittedName>
</protein>
<dbReference type="AlphaFoldDB" id="A0A6C0I9J8"/>
<sequence>MEGAYYFSQGRLISANTIERPYPYSKYVDKDTDKDKNADKENKDKNDWTKIFNRYKFQIFSPSILRYK</sequence>
<name>A0A6C0I9J8_9ZZZZ</name>
<evidence type="ECO:0000313" key="1">
    <source>
        <dbReference type="EMBL" id="QHT89691.1"/>
    </source>
</evidence>
<dbReference type="EMBL" id="MN740148">
    <property type="protein sequence ID" value="QHT89691.1"/>
    <property type="molecule type" value="Genomic_DNA"/>
</dbReference>
<accession>A0A6C0I9J8</accession>
<organism evidence="1">
    <name type="scientific">viral metagenome</name>
    <dbReference type="NCBI Taxonomy" id="1070528"/>
    <lineage>
        <taxon>unclassified sequences</taxon>
        <taxon>metagenomes</taxon>
        <taxon>organismal metagenomes</taxon>
    </lineage>
</organism>
<reference evidence="1" key="1">
    <citation type="journal article" date="2020" name="Nature">
        <title>Giant virus diversity and host interactions through global metagenomics.</title>
        <authorList>
            <person name="Schulz F."/>
            <person name="Roux S."/>
            <person name="Paez-Espino D."/>
            <person name="Jungbluth S."/>
            <person name="Walsh D.A."/>
            <person name="Denef V.J."/>
            <person name="McMahon K.D."/>
            <person name="Konstantinidis K.T."/>
            <person name="Eloe-Fadrosh E.A."/>
            <person name="Kyrpides N.C."/>
            <person name="Woyke T."/>
        </authorList>
    </citation>
    <scope>NUCLEOTIDE SEQUENCE</scope>
    <source>
        <strain evidence="1">GVMAG-M-3300023184-60</strain>
    </source>
</reference>